<evidence type="ECO:0000256" key="6">
    <source>
        <dbReference type="ARBA" id="ARBA00022723"/>
    </source>
</evidence>
<dbReference type="GO" id="GO:0005737">
    <property type="term" value="C:cytoplasm"/>
    <property type="evidence" value="ECO:0007669"/>
    <property type="project" value="UniProtKB-SubCell"/>
</dbReference>
<evidence type="ECO:0000256" key="1">
    <source>
        <dbReference type="ARBA" id="ARBA00004496"/>
    </source>
</evidence>
<gene>
    <name evidence="11" type="ORF">GCM10011379_51230</name>
</gene>
<comment type="similarity">
    <text evidence="2">Belongs to the TsaE family.</text>
</comment>
<dbReference type="GO" id="GO:0005524">
    <property type="term" value="F:ATP binding"/>
    <property type="evidence" value="ECO:0007669"/>
    <property type="project" value="UniProtKB-KW"/>
</dbReference>
<comment type="caution">
    <text evidence="11">The sequence shown here is derived from an EMBL/GenBank/DDBJ whole genome shotgun (WGS) entry which is preliminary data.</text>
</comment>
<keyword evidence="12" id="KW-1185">Reference proteome</keyword>
<evidence type="ECO:0000256" key="7">
    <source>
        <dbReference type="ARBA" id="ARBA00022741"/>
    </source>
</evidence>
<dbReference type="SUPFAM" id="SSF52540">
    <property type="entry name" value="P-loop containing nucleoside triphosphate hydrolases"/>
    <property type="match status" value="1"/>
</dbReference>
<dbReference type="Proteomes" id="UP000627292">
    <property type="component" value="Unassembled WGS sequence"/>
</dbReference>
<keyword evidence="9" id="KW-0460">Magnesium</keyword>
<protein>
    <recommendedName>
        <fullName evidence="3">tRNA threonylcarbamoyladenosine biosynthesis protein TsaE</fullName>
    </recommendedName>
    <alternativeName>
        <fullName evidence="10">t(6)A37 threonylcarbamoyladenosine biosynthesis protein TsaE</fullName>
    </alternativeName>
</protein>
<keyword evidence="6" id="KW-0479">Metal-binding</keyword>
<proteinExistence type="inferred from homology"/>
<keyword evidence="4" id="KW-0963">Cytoplasm</keyword>
<dbReference type="AlphaFoldDB" id="A0A917N0H5"/>
<keyword evidence="5" id="KW-0819">tRNA processing</keyword>
<keyword evidence="7" id="KW-0547">Nucleotide-binding</keyword>
<dbReference type="Gene3D" id="3.40.50.300">
    <property type="entry name" value="P-loop containing nucleotide triphosphate hydrolases"/>
    <property type="match status" value="1"/>
</dbReference>
<evidence type="ECO:0000256" key="9">
    <source>
        <dbReference type="ARBA" id="ARBA00022842"/>
    </source>
</evidence>
<dbReference type="InterPro" id="IPR027417">
    <property type="entry name" value="P-loop_NTPase"/>
</dbReference>
<comment type="subcellular location">
    <subcellularLocation>
        <location evidence="1">Cytoplasm</location>
    </subcellularLocation>
</comment>
<accession>A0A917N0H5</accession>
<evidence type="ECO:0000256" key="4">
    <source>
        <dbReference type="ARBA" id="ARBA00022490"/>
    </source>
</evidence>
<evidence type="ECO:0000256" key="2">
    <source>
        <dbReference type="ARBA" id="ARBA00007599"/>
    </source>
</evidence>
<reference evidence="11" key="2">
    <citation type="submission" date="2020-09" db="EMBL/GenBank/DDBJ databases">
        <authorList>
            <person name="Sun Q."/>
            <person name="Zhou Y."/>
        </authorList>
    </citation>
    <scope>NUCLEOTIDE SEQUENCE</scope>
    <source>
        <strain evidence="11">CGMCC 1.15290</strain>
    </source>
</reference>
<evidence type="ECO:0000256" key="10">
    <source>
        <dbReference type="ARBA" id="ARBA00032441"/>
    </source>
</evidence>
<evidence type="ECO:0000256" key="8">
    <source>
        <dbReference type="ARBA" id="ARBA00022840"/>
    </source>
</evidence>
<dbReference type="InterPro" id="IPR003442">
    <property type="entry name" value="T6A_TsaE"/>
</dbReference>
<evidence type="ECO:0000313" key="12">
    <source>
        <dbReference type="Proteomes" id="UP000627292"/>
    </source>
</evidence>
<evidence type="ECO:0000256" key="3">
    <source>
        <dbReference type="ARBA" id="ARBA00019010"/>
    </source>
</evidence>
<dbReference type="Pfam" id="PF02367">
    <property type="entry name" value="TsaE"/>
    <property type="match status" value="1"/>
</dbReference>
<dbReference type="PANTHER" id="PTHR33540:SF2">
    <property type="entry name" value="TRNA THREONYLCARBAMOYLADENOSINE BIOSYNTHESIS PROTEIN TSAE"/>
    <property type="match status" value="1"/>
</dbReference>
<name>A0A917N0H5_9BACT</name>
<reference evidence="11" key="1">
    <citation type="journal article" date="2014" name="Int. J. Syst. Evol. Microbiol.">
        <title>Complete genome sequence of Corynebacterium casei LMG S-19264T (=DSM 44701T), isolated from a smear-ripened cheese.</title>
        <authorList>
            <consortium name="US DOE Joint Genome Institute (JGI-PGF)"/>
            <person name="Walter F."/>
            <person name="Albersmeier A."/>
            <person name="Kalinowski J."/>
            <person name="Ruckert C."/>
        </authorList>
    </citation>
    <scope>NUCLEOTIDE SEQUENCE</scope>
    <source>
        <strain evidence="11">CGMCC 1.15290</strain>
    </source>
</reference>
<evidence type="ECO:0000313" key="11">
    <source>
        <dbReference type="EMBL" id="GGH80403.1"/>
    </source>
</evidence>
<keyword evidence="8" id="KW-0067">ATP-binding</keyword>
<dbReference type="EMBL" id="BMIB01000005">
    <property type="protein sequence ID" value="GGH80403.1"/>
    <property type="molecule type" value="Genomic_DNA"/>
</dbReference>
<dbReference type="GO" id="GO:0046872">
    <property type="term" value="F:metal ion binding"/>
    <property type="evidence" value="ECO:0007669"/>
    <property type="project" value="UniProtKB-KW"/>
</dbReference>
<sequence>MEMNFQLNEVPGIAARIWQEHRAATVWAFHGDLGAGKTTFIHALCAHLQVHDTVSSPTFAIINEYRSDVCGAIYHMDWYRLKDEEDAIQAGVEDCLLSGQLCLVEWPEKAAGILPDNALHIYLSANGPDSRTLVL</sequence>
<evidence type="ECO:0000256" key="5">
    <source>
        <dbReference type="ARBA" id="ARBA00022694"/>
    </source>
</evidence>
<dbReference type="PANTHER" id="PTHR33540">
    <property type="entry name" value="TRNA THREONYLCARBAMOYLADENOSINE BIOSYNTHESIS PROTEIN TSAE"/>
    <property type="match status" value="1"/>
</dbReference>
<dbReference type="RefSeq" id="WP_188957918.1">
    <property type="nucleotide sequence ID" value="NZ_BMIB01000005.1"/>
</dbReference>
<dbReference type="GO" id="GO:0002949">
    <property type="term" value="P:tRNA threonylcarbamoyladenosine modification"/>
    <property type="evidence" value="ECO:0007669"/>
    <property type="project" value="InterPro"/>
</dbReference>
<dbReference type="NCBIfam" id="TIGR00150">
    <property type="entry name" value="T6A_YjeE"/>
    <property type="match status" value="1"/>
</dbReference>
<organism evidence="11 12">
    <name type="scientific">Filimonas zeae</name>
    <dbReference type="NCBI Taxonomy" id="1737353"/>
    <lineage>
        <taxon>Bacteria</taxon>
        <taxon>Pseudomonadati</taxon>
        <taxon>Bacteroidota</taxon>
        <taxon>Chitinophagia</taxon>
        <taxon>Chitinophagales</taxon>
        <taxon>Chitinophagaceae</taxon>
        <taxon>Filimonas</taxon>
    </lineage>
</organism>